<dbReference type="Proteomes" id="UP001066276">
    <property type="component" value="Chromosome 9"/>
</dbReference>
<evidence type="ECO:0000313" key="1">
    <source>
        <dbReference type="EMBL" id="KAJ1106050.1"/>
    </source>
</evidence>
<protein>
    <submittedName>
        <fullName evidence="1">Uncharacterized protein</fullName>
    </submittedName>
</protein>
<proteinExistence type="predicted"/>
<organism evidence="1 2">
    <name type="scientific">Pleurodeles waltl</name>
    <name type="common">Iberian ribbed newt</name>
    <dbReference type="NCBI Taxonomy" id="8319"/>
    <lineage>
        <taxon>Eukaryota</taxon>
        <taxon>Metazoa</taxon>
        <taxon>Chordata</taxon>
        <taxon>Craniata</taxon>
        <taxon>Vertebrata</taxon>
        <taxon>Euteleostomi</taxon>
        <taxon>Amphibia</taxon>
        <taxon>Batrachia</taxon>
        <taxon>Caudata</taxon>
        <taxon>Salamandroidea</taxon>
        <taxon>Salamandridae</taxon>
        <taxon>Pleurodelinae</taxon>
        <taxon>Pleurodeles</taxon>
    </lineage>
</organism>
<dbReference type="AlphaFoldDB" id="A0AAV7MQK8"/>
<evidence type="ECO:0000313" key="2">
    <source>
        <dbReference type="Proteomes" id="UP001066276"/>
    </source>
</evidence>
<name>A0AAV7MQK8_PLEWA</name>
<sequence length="84" mass="9468">MQKFDILNAVQSIKSTLKPKIDALCINMGYMWEEHKKLKDRLATAEAVSVDRQDVVSPDLEEDQLRVILGEGRTVAPQTAEDLL</sequence>
<keyword evidence="2" id="KW-1185">Reference proteome</keyword>
<accession>A0AAV7MQK8</accession>
<dbReference type="EMBL" id="JANPWB010000013">
    <property type="protein sequence ID" value="KAJ1106050.1"/>
    <property type="molecule type" value="Genomic_DNA"/>
</dbReference>
<comment type="caution">
    <text evidence="1">The sequence shown here is derived from an EMBL/GenBank/DDBJ whole genome shotgun (WGS) entry which is preliminary data.</text>
</comment>
<reference evidence="1" key="1">
    <citation type="journal article" date="2022" name="bioRxiv">
        <title>Sequencing and chromosome-scale assembly of the giantPleurodeles waltlgenome.</title>
        <authorList>
            <person name="Brown T."/>
            <person name="Elewa A."/>
            <person name="Iarovenko S."/>
            <person name="Subramanian E."/>
            <person name="Araus A.J."/>
            <person name="Petzold A."/>
            <person name="Susuki M."/>
            <person name="Suzuki K.-i.T."/>
            <person name="Hayashi T."/>
            <person name="Toyoda A."/>
            <person name="Oliveira C."/>
            <person name="Osipova E."/>
            <person name="Leigh N.D."/>
            <person name="Simon A."/>
            <person name="Yun M.H."/>
        </authorList>
    </citation>
    <scope>NUCLEOTIDE SEQUENCE</scope>
    <source>
        <strain evidence="1">20211129_DDA</strain>
        <tissue evidence="1">Liver</tissue>
    </source>
</reference>
<gene>
    <name evidence="1" type="ORF">NDU88_003453</name>
</gene>